<dbReference type="PANTHER" id="PTHR11012">
    <property type="entry name" value="PROTEIN KINASE-LIKE DOMAIN-CONTAINING"/>
    <property type="match status" value="1"/>
</dbReference>
<gene>
    <name evidence="2" type="ORF">BEMITA_LOCUS1983</name>
</gene>
<dbReference type="SMART" id="SM00587">
    <property type="entry name" value="CHK"/>
    <property type="match status" value="1"/>
</dbReference>
<organism evidence="2 3">
    <name type="scientific">Bemisia tabaci</name>
    <name type="common">Sweetpotato whitefly</name>
    <name type="synonym">Aleurodes tabaci</name>
    <dbReference type="NCBI Taxonomy" id="7038"/>
    <lineage>
        <taxon>Eukaryota</taxon>
        <taxon>Metazoa</taxon>
        <taxon>Ecdysozoa</taxon>
        <taxon>Arthropoda</taxon>
        <taxon>Hexapoda</taxon>
        <taxon>Insecta</taxon>
        <taxon>Pterygota</taxon>
        <taxon>Neoptera</taxon>
        <taxon>Paraneoptera</taxon>
        <taxon>Hemiptera</taxon>
        <taxon>Sternorrhyncha</taxon>
        <taxon>Aleyrodoidea</taxon>
        <taxon>Aleyrodidae</taxon>
        <taxon>Aleyrodinae</taxon>
        <taxon>Bemisia</taxon>
    </lineage>
</organism>
<reference evidence="2" key="1">
    <citation type="submission" date="2021-12" db="EMBL/GenBank/DDBJ databases">
        <authorList>
            <person name="King R."/>
        </authorList>
    </citation>
    <scope>NUCLEOTIDE SEQUENCE</scope>
</reference>
<evidence type="ECO:0000313" key="3">
    <source>
        <dbReference type="Proteomes" id="UP001152759"/>
    </source>
</evidence>
<dbReference type="Gene3D" id="3.90.1200.10">
    <property type="match status" value="1"/>
</dbReference>
<dbReference type="InterPro" id="IPR004119">
    <property type="entry name" value="EcKL"/>
</dbReference>
<dbReference type="InterPro" id="IPR011009">
    <property type="entry name" value="Kinase-like_dom_sf"/>
</dbReference>
<keyword evidence="3" id="KW-1185">Reference proteome</keyword>
<evidence type="ECO:0000313" key="2">
    <source>
        <dbReference type="EMBL" id="CAH0382443.1"/>
    </source>
</evidence>
<sequence length="298" mass="34914">MQDLLIFENVQKLGYKLSPWKAFNDYAHIKLSLEWLGKFHATSLVCKKKFSKKFKEIVSKISESHWTEKKLTKNDAFCRENCKRGILPLQNNPSYKDRLKDLSALVERTNLSMAKIVVPYEPLSVICHGDFCRNNIFYKYDANGAPCAVIFFDMATLRYSSPAIDLSFYLFMNSSPEVRSDHWMEILQTYYTSLTSNPELNPRETPTFEDFQLDLRRRGFYGYTHASFFLPMMLPGEKPADEDWSKMDMDSFIQMRLQTGGEEATQYVTNIVQFMIDQNFDFHYINDLKIDALKKFDL</sequence>
<dbReference type="InterPro" id="IPR015897">
    <property type="entry name" value="CHK_kinase-like"/>
</dbReference>
<dbReference type="SUPFAM" id="SSF56112">
    <property type="entry name" value="Protein kinase-like (PK-like)"/>
    <property type="match status" value="1"/>
</dbReference>
<dbReference type="AlphaFoldDB" id="A0A9P0A1M4"/>
<feature type="domain" description="CHK kinase-like" evidence="1">
    <location>
        <begin position="5"/>
        <end position="200"/>
    </location>
</feature>
<dbReference type="Proteomes" id="UP001152759">
    <property type="component" value="Chromosome 1"/>
</dbReference>
<name>A0A9P0A1M4_BEMTA</name>
<protein>
    <recommendedName>
        <fullName evidence="1">CHK kinase-like domain-containing protein</fullName>
    </recommendedName>
</protein>
<accession>A0A9P0A1M4</accession>
<dbReference type="EMBL" id="OU963862">
    <property type="protein sequence ID" value="CAH0382443.1"/>
    <property type="molecule type" value="Genomic_DNA"/>
</dbReference>
<evidence type="ECO:0000259" key="1">
    <source>
        <dbReference type="SMART" id="SM00587"/>
    </source>
</evidence>
<dbReference type="PANTHER" id="PTHR11012:SF30">
    <property type="entry name" value="PROTEIN KINASE-LIKE DOMAIN-CONTAINING"/>
    <property type="match status" value="1"/>
</dbReference>
<proteinExistence type="predicted"/>
<dbReference type="Pfam" id="PF02958">
    <property type="entry name" value="EcKL"/>
    <property type="match status" value="1"/>
</dbReference>